<organism evidence="3 4">
    <name type="scientific">Hymenoscyphus fraxineus</name>
    <dbReference type="NCBI Taxonomy" id="746836"/>
    <lineage>
        <taxon>Eukaryota</taxon>
        <taxon>Fungi</taxon>
        <taxon>Dikarya</taxon>
        <taxon>Ascomycota</taxon>
        <taxon>Pezizomycotina</taxon>
        <taxon>Leotiomycetes</taxon>
        <taxon>Helotiales</taxon>
        <taxon>Helotiaceae</taxon>
        <taxon>Hymenoscyphus</taxon>
    </lineage>
</organism>
<keyword evidence="2" id="KW-0472">Membrane</keyword>
<dbReference type="EMBL" id="CAJVRL010000046">
    <property type="protein sequence ID" value="CAG8952517.1"/>
    <property type="molecule type" value="Genomic_DNA"/>
</dbReference>
<dbReference type="PANTHER" id="PTHR42044:SF2">
    <property type="entry name" value="DUF676 DOMAIN-CONTAINING PROTEIN"/>
    <property type="match status" value="1"/>
</dbReference>
<keyword evidence="2" id="KW-1133">Transmembrane helix</keyword>
<evidence type="ECO:0000256" key="2">
    <source>
        <dbReference type="SAM" id="Phobius"/>
    </source>
</evidence>
<name>A0A9N9KV05_9HELO</name>
<dbReference type="SUPFAM" id="SSF53474">
    <property type="entry name" value="alpha/beta-Hydrolases"/>
    <property type="match status" value="1"/>
</dbReference>
<protein>
    <recommendedName>
        <fullName evidence="5">Alpha/beta-hydrolase</fullName>
    </recommendedName>
</protein>
<evidence type="ECO:0000313" key="3">
    <source>
        <dbReference type="EMBL" id="CAG8952517.1"/>
    </source>
</evidence>
<sequence length="487" mass="54466">MTGIKFYGSQAGGRGTTANTHTGSPVSLIRQDVQSALSYAAYVPFIFLPLLPQRSGWLGELTPTRGNVWSCFLHAILLILQVPFLLSVPFWLCFPGWAVLAAVVVFMGVNNGICYFLNGSRMEFISNEKYADATAHTSEQWVFLNGVAAGEHWLQTNIDRLALTFGRPVIGLHNKTNGILFDIIQCLIQRNFKYATNDIRTCYTKVKSILYTQHITKVVFIMHSQGAIEGGLILNWLLQEIPMDLLAKLEIYTFGNAANHFNNPHKHLLTQERALALQSRRKRPEHSKAIRHIEHYVHTHDFVAKWGILSFLNPRKASPEVPRFMGRAFLREGTGHLLTQHYLDSMFPLEPAPELTEEGSEKGGIGGSGFLGADVIGNTFMEEDIDWVAKRSGAKAGLKKSARSTEDLSVIDTDLSEEDDEDEGDVGVYDESPISTREVSFHGSFTNGAGKKRQYKVKDISRLWQYRNGRSPQVDPVIASLERIDTV</sequence>
<feature type="region of interest" description="Disordered" evidence="1">
    <location>
        <begin position="409"/>
        <end position="428"/>
    </location>
</feature>
<reference evidence="3" key="1">
    <citation type="submission" date="2021-07" db="EMBL/GenBank/DDBJ databases">
        <authorList>
            <person name="Durling M."/>
        </authorList>
    </citation>
    <scope>NUCLEOTIDE SEQUENCE</scope>
</reference>
<evidence type="ECO:0000256" key="1">
    <source>
        <dbReference type="SAM" id="MobiDB-lite"/>
    </source>
</evidence>
<dbReference type="PANTHER" id="PTHR42044">
    <property type="entry name" value="DUF676 DOMAIN-CONTAINING PROTEIN-RELATED"/>
    <property type="match status" value="1"/>
</dbReference>
<dbReference type="OrthoDB" id="202545at2759"/>
<gene>
    <name evidence="3" type="ORF">HYFRA_00009621</name>
</gene>
<dbReference type="InterPro" id="IPR029058">
    <property type="entry name" value="AB_hydrolase_fold"/>
</dbReference>
<evidence type="ECO:0008006" key="5">
    <source>
        <dbReference type="Google" id="ProtNLM"/>
    </source>
</evidence>
<evidence type="ECO:0000313" key="4">
    <source>
        <dbReference type="Proteomes" id="UP000696280"/>
    </source>
</evidence>
<dbReference type="AlphaFoldDB" id="A0A9N9KV05"/>
<feature type="compositionally biased region" description="Acidic residues" evidence="1">
    <location>
        <begin position="414"/>
        <end position="425"/>
    </location>
</feature>
<accession>A0A9N9KV05</accession>
<comment type="caution">
    <text evidence="3">The sequence shown here is derived from an EMBL/GenBank/DDBJ whole genome shotgun (WGS) entry which is preliminary data.</text>
</comment>
<keyword evidence="4" id="KW-1185">Reference proteome</keyword>
<feature type="transmembrane region" description="Helical" evidence="2">
    <location>
        <begin position="97"/>
        <end position="117"/>
    </location>
</feature>
<proteinExistence type="predicted"/>
<feature type="transmembrane region" description="Helical" evidence="2">
    <location>
        <begin position="71"/>
        <end position="91"/>
    </location>
</feature>
<keyword evidence="2" id="KW-0812">Transmembrane</keyword>
<dbReference type="Proteomes" id="UP000696280">
    <property type="component" value="Unassembled WGS sequence"/>
</dbReference>